<evidence type="ECO:0000256" key="5">
    <source>
        <dbReference type="ARBA" id="ARBA00022840"/>
    </source>
</evidence>
<feature type="domain" description="Carbohydrate kinase PfkB" evidence="9">
    <location>
        <begin position="13"/>
        <end position="291"/>
    </location>
</feature>
<dbReference type="InterPro" id="IPR002173">
    <property type="entry name" value="Carboh/pur_kinase_PfkB_CS"/>
</dbReference>
<dbReference type="PIRSF" id="PIRSF000535">
    <property type="entry name" value="1PFK/6PFK/LacC"/>
    <property type="match status" value="1"/>
</dbReference>
<dbReference type="CDD" id="cd01164">
    <property type="entry name" value="FruK_PfkB_like"/>
    <property type="match status" value="1"/>
</dbReference>
<evidence type="ECO:0000313" key="11">
    <source>
        <dbReference type="Proteomes" id="UP000325161"/>
    </source>
</evidence>
<dbReference type="NCBIfam" id="TIGR03828">
    <property type="entry name" value="pfkB"/>
    <property type="match status" value="1"/>
</dbReference>
<dbReference type="OrthoDB" id="9801219at2"/>
<dbReference type="GO" id="GO:0005829">
    <property type="term" value="C:cytosol"/>
    <property type="evidence" value="ECO:0007669"/>
    <property type="project" value="TreeGrafter"/>
</dbReference>
<comment type="catalytic activity">
    <reaction evidence="6 8">
        <text>beta-D-fructose 1-phosphate + ATP = beta-D-fructose 1,6-bisphosphate + ADP + H(+)</text>
        <dbReference type="Rhea" id="RHEA:14213"/>
        <dbReference type="ChEBI" id="CHEBI:15378"/>
        <dbReference type="ChEBI" id="CHEBI:30616"/>
        <dbReference type="ChEBI" id="CHEBI:32966"/>
        <dbReference type="ChEBI" id="CHEBI:138881"/>
        <dbReference type="ChEBI" id="CHEBI:456216"/>
        <dbReference type="EC" id="2.7.1.56"/>
    </reaction>
</comment>
<dbReference type="GO" id="GO:0005524">
    <property type="term" value="F:ATP binding"/>
    <property type="evidence" value="ECO:0007669"/>
    <property type="project" value="UniProtKB-UniRule"/>
</dbReference>
<gene>
    <name evidence="10" type="primary">pfkB</name>
    <name evidence="10" type="ORF">FXN63_09635</name>
</gene>
<dbReference type="Gene3D" id="3.40.1190.20">
    <property type="match status" value="1"/>
</dbReference>
<protein>
    <recommendedName>
        <fullName evidence="7">Phosphofructokinase</fullName>
    </recommendedName>
</protein>
<evidence type="ECO:0000256" key="4">
    <source>
        <dbReference type="ARBA" id="ARBA00022777"/>
    </source>
</evidence>
<dbReference type="InterPro" id="IPR017583">
    <property type="entry name" value="Tagatose/fructose_Pkinase"/>
</dbReference>
<dbReference type="GO" id="GO:0008662">
    <property type="term" value="F:1-phosphofructokinase activity"/>
    <property type="evidence" value="ECO:0007669"/>
    <property type="project" value="UniProtKB-UniRule"/>
</dbReference>
<dbReference type="GO" id="GO:0016052">
    <property type="term" value="P:carbohydrate catabolic process"/>
    <property type="evidence" value="ECO:0007669"/>
    <property type="project" value="UniProtKB-ARBA"/>
</dbReference>
<dbReference type="InterPro" id="IPR022463">
    <property type="entry name" value="1-PFruKinase"/>
</dbReference>
<keyword evidence="3 8" id="KW-0547">Nucleotide-binding</keyword>
<evidence type="ECO:0000256" key="2">
    <source>
        <dbReference type="ARBA" id="ARBA00022679"/>
    </source>
</evidence>
<comment type="similarity">
    <text evidence="1 7 8">Belongs to the carbohydrate kinase PfkB family.</text>
</comment>
<dbReference type="NCBIfam" id="TIGR03168">
    <property type="entry name" value="1-PFK"/>
    <property type="match status" value="1"/>
</dbReference>
<keyword evidence="5 8" id="KW-0067">ATP-binding</keyword>
<dbReference type="Proteomes" id="UP000325161">
    <property type="component" value="Chromosome"/>
</dbReference>
<dbReference type="Pfam" id="PF00294">
    <property type="entry name" value="PfkB"/>
    <property type="match status" value="1"/>
</dbReference>
<dbReference type="SUPFAM" id="SSF53613">
    <property type="entry name" value="Ribokinase-like"/>
    <property type="match status" value="1"/>
</dbReference>
<keyword evidence="4 8" id="KW-0418">Kinase</keyword>
<dbReference type="PANTHER" id="PTHR46566">
    <property type="entry name" value="1-PHOSPHOFRUCTOKINASE-RELATED"/>
    <property type="match status" value="1"/>
</dbReference>
<evidence type="ECO:0000256" key="3">
    <source>
        <dbReference type="ARBA" id="ARBA00022741"/>
    </source>
</evidence>
<evidence type="ECO:0000313" key="10">
    <source>
        <dbReference type="EMBL" id="QEI06068.1"/>
    </source>
</evidence>
<evidence type="ECO:0000256" key="6">
    <source>
        <dbReference type="ARBA" id="ARBA00047745"/>
    </source>
</evidence>
<accession>A0A5C0AUQ9</accession>
<evidence type="ECO:0000256" key="7">
    <source>
        <dbReference type="PIRNR" id="PIRNR000535"/>
    </source>
</evidence>
<dbReference type="AlphaFoldDB" id="A0A5C0AUQ9"/>
<dbReference type="PANTHER" id="PTHR46566:SF5">
    <property type="entry name" value="1-PHOSPHOFRUCTOKINASE"/>
    <property type="match status" value="1"/>
</dbReference>
<keyword evidence="2 7" id="KW-0808">Transferase</keyword>
<proteinExistence type="inferred from homology"/>
<dbReference type="PROSITE" id="PS00583">
    <property type="entry name" value="PFKB_KINASES_1"/>
    <property type="match status" value="1"/>
</dbReference>
<dbReference type="RefSeq" id="WP_148814451.1">
    <property type="nucleotide sequence ID" value="NZ_CP043046.1"/>
</dbReference>
<dbReference type="FunFam" id="3.40.1190.20:FF:000001">
    <property type="entry name" value="Phosphofructokinase"/>
    <property type="match status" value="1"/>
</dbReference>
<dbReference type="PROSITE" id="PS00584">
    <property type="entry name" value="PFKB_KINASES_2"/>
    <property type="match status" value="1"/>
</dbReference>
<keyword evidence="11" id="KW-1185">Reference proteome</keyword>
<sequence>MARILTITLNPAFDVTIRLPVMEPGEVNRSSAVSTHPAGKGINVARVLADLGHTVTVSGFLGQDNAGPFEALFAEYRMTDAFVRVPGETRSNIKIAEDSGRVTDVNGPGPQIDETMQAALRKQLQAIAPGHDAVVIAGSLPRGVEPVWLAALITELGQLGLRVAVDTSGAALQAALRAKPWLVKPNAEELAHALGQPAEDESSLHTLAAQLRALGIQHVVASQGAQGVCWFGDGLALSAKPPRVTVLSTVGAGDSLLAGMVHGLLSDMPPERALALATAIAAHAVTQVGVGVRDVSKITELEQQVEVRPLARDAHASRP</sequence>
<dbReference type="EMBL" id="CP043046">
    <property type="protein sequence ID" value="QEI06068.1"/>
    <property type="molecule type" value="Genomic_DNA"/>
</dbReference>
<dbReference type="KEGG" id="pacr:FXN63_09635"/>
<comment type="function">
    <text evidence="8">Catalyzes the ATP-dependent phosphorylation of fructose-l-phosphate to fructose-l,6-bisphosphate.</text>
</comment>
<dbReference type="InterPro" id="IPR029056">
    <property type="entry name" value="Ribokinase-like"/>
</dbReference>
<organism evidence="10 11">
    <name type="scientific">Pigmentiphaga aceris</name>
    <dbReference type="NCBI Taxonomy" id="1940612"/>
    <lineage>
        <taxon>Bacteria</taxon>
        <taxon>Pseudomonadati</taxon>
        <taxon>Pseudomonadota</taxon>
        <taxon>Betaproteobacteria</taxon>
        <taxon>Burkholderiales</taxon>
        <taxon>Alcaligenaceae</taxon>
        <taxon>Pigmentiphaga</taxon>
    </lineage>
</organism>
<dbReference type="InterPro" id="IPR011611">
    <property type="entry name" value="PfkB_dom"/>
</dbReference>
<dbReference type="GO" id="GO:0044281">
    <property type="term" value="P:small molecule metabolic process"/>
    <property type="evidence" value="ECO:0007669"/>
    <property type="project" value="UniProtKB-ARBA"/>
</dbReference>
<evidence type="ECO:0000256" key="8">
    <source>
        <dbReference type="RuleBase" id="RU369061"/>
    </source>
</evidence>
<evidence type="ECO:0000259" key="9">
    <source>
        <dbReference type="Pfam" id="PF00294"/>
    </source>
</evidence>
<evidence type="ECO:0000256" key="1">
    <source>
        <dbReference type="ARBA" id="ARBA00010688"/>
    </source>
</evidence>
<reference evidence="10 11" key="1">
    <citation type="submission" date="2019-08" db="EMBL/GenBank/DDBJ databases">
        <title>Amphibian skin-associated Pigmentiphaga: genome sequence and occurrence across geography and hosts.</title>
        <authorList>
            <person name="Bletz M.C."/>
            <person name="Bunk B."/>
            <person name="Sproeer C."/>
            <person name="Biwer P."/>
            <person name="Reiter S."/>
            <person name="Rabemananjara F.C.E."/>
            <person name="Schulz S."/>
            <person name="Overmann J."/>
            <person name="Vences M."/>
        </authorList>
    </citation>
    <scope>NUCLEOTIDE SEQUENCE [LARGE SCALE GENOMIC DNA]</scope>
    <source>
        <strain evidence="10 11">Mada1488</strain>
    </source>
</reference>
<name>A0A5C0AUQ9_9BURK</name>